<dbReference type="GO" id="GO:0046872">
    <property type="term" value="F:metal ion binding"/>
    <property type="evidence" value="ECO:0007669"/>
    <property type="project" value="UniProtKB-KW"/>
</dbReference>
<keyword evidence="6" id="KW-0479">Metal-binding</keyword>
<reference evidence="8" key="1">
    <citation type="submission" date="2021-03" db="EMBL/GenBank/DDBJ databases">
        <title>Antimicrobial resistance genes in bacteria isolated from Japanese honey, and their potential for conferring macrolide and lincosamide resistance in the American foulbrood pathogen Paenibacillus larvae.</title>
        <authorList>
            <person name="Okamoto M."/>
            <person name="Kumagai M."/>
            <person name="Kanamori H."/>
            <person name="Takamatsu D."/>
        </authorList>
    </citation>
    <scope>NUCLEOTIDE SEQUENCE</scope>
    <source>
        <strain evidence="8">J27TS8</strain>
    </source>
</reference>
<evidence type="ECO:0000256" key="3">
    <source>
        <dbReference type="ARBA" id="ARBA00022679"/>
    </source>
</evidence>
<dbReference type="PROSITE" id="PS51095">
    <property type="entry name" value="PTS_EIIA_TYPE_3"/>
    <property type="match status" value="1"/>
</dbReference>
<keyword evidence="3" id="KW-0808">Transferase</keyword>
<dbReference type="InterPro" id="IPR003188">
    <property type="entry name" value="PTS_IIA_lac/cel"/>
</dbReference>
<dbReference type="PIRSF" id="PIRSF000699">
    <property type="entry name" value="PTS_IILac_III"/>
    <property type="match status" value="1"/>
</dbReference>
<dbReference type="PANTHER" id="PTHR34382">
    <property type="entry name" value="PTS SYSTEM N,N'-DIACETYLCHITOBIOSE-SPECIFIC EIIA COMPONENT"/>
    <property type="match status" value="1"/>
</dbReference>
<proteinExistence type="predicted"/>
<comment type="caution">
    <text evidence="8">The sequence shown here is derived from an EMBL/GenBank/DDBJ whole genome shotgun (WGS) entry which is preliminary data.</text>
</comment>
<evidence type="ECO:0000256" key="1">
    <source>
        <dbReference type="ARBA" id="ARBA00022448"/>
    </source>
</evidence>
<keyword evidence="2" id="KW-0762">Sugar transport</keyword>
<evidence type="ECO:0000313" key="8">
    <source>
        <dbReference type="EMBL" id="GIN64127.1"/>
    </source>
</evidence>
<evidence type="ECO:0000256" key="4">
    <source>
        <dbReference type="ARBA" id="ARBA00022683"/>
    </source>
</evidence>
<dbReference type="SUPFAM" id="SSF46973">
    <property type="entry name" value="Enzyme IIa from lactose specific PTS, IIa-lac"/>
    <property type="match status" value="1"/>
</dbReference>
<accession>A0A919WLX4</accession>
<name>A0A919WLX4_9BACI</name>
<evidence type="ECO:0000256" key="7">
    <source>
        <dbReference type="PROSITE-ProRule" id="PRU00418"/>
    </source>
</evidence>
<keyword evidence="4" id="KW-0598">Phosphotransferase system</keyword>
<evidence type="ECO:0000256" key="6">
    <source>
        <dbReference type="PIRSR" id="PIRSR000699-2"/>
    </source>
</evidence>
<gene>
    <name evidence="8" type="ORF">J27TS8_41200</name>
</gene>
<evidence type="ECO:0000256" key="2">
    <source>
        <dbReference type="ARBA" id="ARBA00022597"/>
    </source>
</evidence>
<organism evidence="8 9">
    <name type="scientific">Robertmurraya siralis</name>
    <dbReference type="NCBI Taxonomy" id="77777"/>
    <lineage>
        <taxon>Bacteria</taxon>
        <taxon>Bacillati</taxon>
        <taxon>Bacillota</taxon>
        <taxon>Bacilli</taxon>
        <taxon>Bacillales</taxon>
        <taxon>Bacillaceae</taxon>
        <taxon>Robertmurraya</taxon>
    </lineage>
</organism>
<evidence type="ECO:0000313" key="9">
    <source>
        <dbReference type="Proteomes" id="UP000682111"/>
    </source>
</evidence>
<keyword evidence="1" id="KW-0813">Transport</keyword>
<dbReference type="Proteomes" id="UP000682111">
    <property type="component" value="Unassembled WGS sequence"/>
</dbReference>
<feature type="binding site" evidence="6">
    <location>
        <position position="84"/>
    </location>
    <ligand>
        <name>Mg(2+)</name>
        <dbReference type="ChEBI" id="CHEBI:18420"/>
        <note>ligand shared between all trimeric partners</note>
    </ligand>
</feature>
<sequence>MMSEINTQIVEAAMNIILDAGDARQENLLAIDSLSKFDIQKANAYLATATKKITAAHKTQTNQIQDETRGKKSEYSLLFAHAQDTLMTINSEILLTKSLLNVFNAYEQRISLLEKTIDEMRKSGK</sequence>
<dbReference type="PANTHER" id="PTHR34382:SF7">
    <property type="entry name" value="PTS SYSTEM N,N'-DIACETYLCHITOBIOSE-SPECIFIC EIIA COMPONENT"/>
    <property type="match status" value="1"/>
</dbReference>
<dbReference type="InterPro" id="IPR036542">
    <property type="entry name" value="PTS_IIA_lac/cel_sf"/>
</dbReference>
<feature type="modified residue" description="Phosphohistidine; by HPr" evidence="7">
    <location>
        <position position="81"/>
    </location>
</feature>
<dbReference type="GO" id="GO:0009401">
    <property type="term" value="P:phosphoenolpyruvate-dependent sugar phosphotransferase system"/>
    <property type="evidence" value="ECO:0007669"/>
    <property type="project" value="UniProtKB-KW"/>
</dbReference>
<dbReference type="EMBL" id="BORC01000010">
    <property type="protein sequence ID" value="GIN64127.1"/>
    <property type="molecule type" value="Genomic_DNA"/>
</dbReference>
<dbReference type="GO" id="GO:0016740">
    <property type="term" value="F:transferase activity"/>
    <property type="evidence" value="ECO:0007669"/>
    <property type="project" value="UniProtKB-KW"/>
</dbReference>
<feature type="active site" description="Tele-phosphohistidine intermediate" evidence="5">
    <location>
        <position position="81"/>
    </location>
</feature>
<evidence type="ECO:0000256" key="5">
    <source>
        <dbReference type="PIRSR" id="PIRSR000699-1"/>
    </source>
</evidence>
<keyword evidence="9" id="KW-1185">Reference proteome</keyword>
<dbReference type="Gene3D" id="1.20.58.80">
    <property type="entry name" value="Phosphotransferase system, lactose/cellobiose-type IIA subunit"/>
    <property type="match status" value="1"/>
</dbReference>
<dbReference type="Pfam" id="PF02255">
    <property type="entry name" value="PTS_IIA"/>
    <property type="match status" value="1"/>
</dbReference>
<keyword evidence="6" id="KW-0460">Magnesium</keyword>
<dbReference type="RefSeq" id="WP_095311967.1">
    <property type="nucleotide sequence ID" value="NZ_BORC01000010.1"/>
</dbReference>
<dbReference type="AlphaFoldDB" id="A0A919WLX4"/>
<protein>
    <submittedName>
        <fullName evidence="8">PTS lactose transporter subunit IIA</fullName>
    </submittedName>
</protein>
<comment type="cofactor">
    <cofactor evidence="6">
        <name>Mg(2+)</name>
        <dbReference type="ChEBI" id="CHEBI:18420"/>
    </cofactor>
    <text evidence="6">Binds 1 Mg(2+) ion per trimer.</text>
</comment>